<comment type="caution">
    <text evidence="3">The sequence shown here is derived from an EMBL/GenBank/DDBJ whole genome shotgun (WGS) entry which is preliminary data.</text>
</comment>
<dbReference type="GO" id="GO:0000160">
    <property type="term" value="P:phosphorelay signal transduction system"/>
    <property type="evidence" value="ECO:0007669"/>
    <property type="project" value="InterPro"/>
</dbReference>
<dbReference type="AlphaFoldDB" id="A0A4S4NAU8"/>
<dbReference type="SUPFAM" id="SSF52172">
    <property type="entry name" value="CheY-like"/>
    <property type="match status" value="1"/>
</dbReference>
<evidence type="ECO:0000256" key="1">
    <source>
        <dbReference type="PROSITE-ProRule" id="PRU00169"/>
    </source>
</evidence>
<sequence>MFEPIKDQLILNLLETAETALVVGRADPQDDVATIDCIHDRPRGINEADPLVAAHVSRLRSNRFGKKKILSRFAHDDTSSGFAENTPERADFAGKGQPSRKAAVIVTADPEKMTTITDALEGLNMPIVCFDNSAEAMFFIRENGASIVFVDVSSLDHEAPRLLTTISELSGADGGSSIPVIVLMPRVMLELFVALQNDDLNAAFVTPPVSPAGVSSLVSLLVT</sequence>
<evidence type="ECO:0000313" key="3">
    <source>
        <dbReference type="EMBL" id="THH35158.1"/>
    </source>
</evidence>
<protein>
    <recommendedName>
        <fullName evidence="2">Response regulatory domain-containing protein</fullName>
    </recommendedName>
</protein>
<feature type="domain" description="Response regulatory" evidence="2">
    <location>
        <begin position="102"/>
        <end position="222"/>
    </location>
</feature>
<evidence type="ECO:0000259" key="2">
    <source>
        <dbReference type="PROSITE" id="PS50110"/>
    </source>
</evidence>
<keyword evidence="1" id="KW-0597">Phosphoprotein</keyword>
<gene>
    <name evidence="3" type="ORF">E4Z66_15145</name>
</gene>
<dbReference type="RefSeq" id="WP_136463892.1">
    <property type="nucleotide sequence ID" value="NZ_SRKY01000004.1"/>
</dbReference>
<reference evidence="3 4" key="1">
    <citation type="submission" date="2019-04" db="EMBL/GenBank/DDBJ databases">
        <title>Shimia ponticola sp. nov., isolated from seawater.</title>
        <authorList>
            <person name="Kim Y.-O."/>
            <person name="Yoon J.-H."/>
        </authorList>
    </citation>
    <scope>NUCLEOTIDE SEQUENCE [LARGE SCALE GENOMIC DNA]</scope>
    <source>
        <strain evidence="3 4">MYP11</strain>
    </source>
</reference>
<dbReference type="InterPro" id="IPR011006">
    <property type="entry name" value="CheY-like_superfamily"/>
</dbReference>
<dbReference type="InterPro" id="IPR001789">
    <property type="entry name" value="Sig_transdc_resp-reg_receiver"/>
</dbReference>
<keyword evidence="4" id="KW-1185">Reference proteome</keyword>
<proteinExistence type="predicted"/>
<dbReference type="EMBL" id="SRKY01000004">
    <property type="protein sequence ID" value="THH35158.1"/>
    <property type="molecule type" value="Genomic_DNA"/>
</dbReference>
<dbReference type="Proteomes" id="UP000306602">
    <property type="component" value="Unassembled WGS sequence"/>
</dbReference>
<organism evidence="3 4">
    <name type="scientific">Aliishimia ponticola</name>
    <dbReference type="NCBI Taxonomy" id="2499833"/>
    <lineage>
        <taxon>Bacteria</taxon>
        <taxon>Pseudomonadati</taxon>
        <taxon>Pseudomonadota</taxon>
        <taxon>Alphaproteobacteria</taxon>
        <taxon>Rhodobacterales</taxon>
        <taxon>Paracoccaceae</taxon>
        <taxon>Aliishimia</taxon>
    </lineage>
</organism>
<evidence type="ECO:0000313" key="4">
    <source>
        <dbReference type="Proteomes" id="UP000306602"/>
    </source>
</evidence>
<accession>A0A4S4NAU8</accession>
<dbReference type="PROSITE" id="PS50110">
    <property type="entry name" value="RESPONSE_REGULATORY"/>
    <property type="match status" value="1"/>
</dbReference>
<name>A0A4S4NAU8_9RHOB</name>
<feature type="modified residue" description="4-aspartylphosphate" evidence="1">
    <location>
        <position position="151"/>
    </location>
</feature>